<dbReference type="SMART" id="SM00198">
    <property type="entry name" value="SCP"/>
    <property type="match status" value="1"/>
</dbReference>
<dbReference type="KEGG" id="mde:101898069"/>
<dbReference type="eggNOG" id="KOG3017">
    <property type="taxonomic scope" value="Eukaryota"/>
</dbReference>
<evidence type="ECO:0000259" key="6">
    <source>
        <dbReference type="SMART" id="SM00198"/>
    </source>
</evidence>
<dbReference type="EnsemblMetazoa" id="MDOA009114-RA">
    <property type="protein sequence ID" value="MDOA009114-PA"/>
    <property type="gene ID" value="MDOA009114"/>
</dbReference>
<evidence type="ECO:0000313" key="7">
    <source>
        <dbReference type="EnsemblMetazoa" id="MDOA009114-PA"/>
    </source>
</evidence>
<evidence type="ECO:0000256" key="5">
    <source>
        <dbReference type="SAM" id="SignalP"/>
    </source>
</evidence>
<evidence type="ECO:0000256" key="1">
    <source>
        <dbReference type="ARBA" id="ARBA00004613"/>
    </source>
</evidence>
<evidence type="ECO:0000256" key="3">
    <source>
        <dbReference type="ARBA" id="ARBA00022525"/>
    </source>
</evidence>
<dbReference type="InterPro" id="IPR014044">
    <property type="entry name" value="CAP_dom"/>
</dbReference>
<dbReference type="VEuPathDB" id="VectorBase:MDOA009114"/>
<dbReference type="Pfam" id="PF00188">
    <property type="entry name" value="CAP"/>
    <property type="match status" value="1"/>
</dbReference>
<dbReference type="GO" id="GO:0005576">
    <property type="term" value="C:extracellular region"/>
    <property type="evidence" value="ECO:0007669"/>
    <property type="project" value="UniProtKB-SubCell"/>
</dbReference>
<dbReference type="CDD" id="cd05380">
    <property type="entry name" value="CAP_euk"/>
    <property type="match status" value="1"/>
</dbReference>
<dbReference type="OrthoDB" id="414826at2759"/>
<accession>A0A1I8MWB8</accession>
<dbReference type="InterPro" id="IPR001283">
    <property type="entry name" value="CRISP-related"/>
</dbReference>
<dbReference type="PIRSF" id="PIRSF038921">
    <property type="entry name" value="P14a"/>
    <property type="match status" value="1"/>
</dbReference>
<dbReference type="GeneID" id="101898069"/>
<feature type="signal peptide" evidence="5">
    <location>
        <begin position="1"/>
        <end position="22"/>
    </location>
</feature>
<dbReference type="InterPro" id="IPR034763">
    <property type="entry name" value="P14a_insect"/>
</dbReference>
<keyword evidence="8" id="KW-1185">Reference proteome</keyword>
<dbReference type="AlphaFoldDB" id="A0A1I8MWB8"/>
<reference evidence="9" key="2">
    <citation type="submission" date="2025-04" db="UniProtKB">
        <authorList>
            <consortium name="RefSeq"/>
        </authorList>
    </citation>
    <scope>IDENTIFICATION</scope>
    <source>
        <strain evidence="9">Aabys</strain>
    </source>
</reference>
<proteinExistence type="inferred from homology"/>
<protein>
    <submittedName>
        <fullName evidence="9">Venom allergen 5</fullName>
    </submittedName>
</protein>
<feature type="chain" id="PRO_5044560951" evidence="5">
    <location>
        <begin position="23"/>
        <end position="262"/>
    </location>
</feature>
<feature type="domain" description="SCP" evidence="6">
    <location>
        <begin position="62"/>
        <end position="221"/>
    </location>
</feature>
<evidence type="ECO:0000256" key="2">
    <source>
        <dbReference type="ARBA" id="ARBA00009923"/>
    </source>
</evidence>
<reference evidence="7" key="1">
    <citation type="submission" date="2020-05" db="UniProtKB">
        <authorList>
            <consortium name="EnsemblMetazoa"/>
        </authorList>
    </citation>
    <scope>IDENTIFICATION</scope>
    <source>
        <strain evidence="7">Aabys</strain>
    </source>
</reference>
<dbReference type="RefSeq" id="XP_005179141.1">
    <property type="nucleotide sequence ID" value="XM_005179084.3"/>
</dbReference>
<evidence type="ECO:0000256" key="4">
    <source>
        <dbReference type="ARBA" id="ARBA00022729"/>
    </source>
</evidence>
<gene>
    <name evidence="7" type="primary">101898069</name>
    <name evidence="9" type="synonym">LOC101898069</name>
</gene>
<name>A0A1I8MWB8_MUSDO</name>
<keyword evidence="3" id="KW-0964">Secreted</keyword>
<dbReference type="Proteomes" id="UP001652621">
    <property type="component" value="Unplaced"/>
</dbReference>
<evidence type="ECO:0000313" key="8">
    <source>
        <dbReference type="Proteomes" id="UP001652621"/>
    </source>
</evidence>
<organism evidence="7">
    <name type="scientific">Musca domestica</name>
    <name type="common">House fly</name>
    <dbReference type="NCBI Taxonomy" id="7370"/>
    <lineage>
        <taxon>Eukaryota</taxon>
        <taxon>Metazoa</taxon>
        <taxon>Ecdysozoa</taxon>
        <taxon>Arthropoda</taxon>
        <taxon>Hexapoda</taxon>
        <taxon>Insecta</taxon>
        <taxon>Pterygota</taxon>
        <taxon>Neoptera</taxon>
        <taxon>Endopterygota</taxon>
        <taxon>Diptera</taxon>
        <taxon>Brachycera</taxon>
        <taxon>Muscomorpha</taxon>
        <taxon>Muscoidea</taxon>
        <taxon>Muscidae</taxon>
        <taxon>Musca</taxon>
    </lineage>
</organism>
<comment type="subcellular location">
    <subcellularLocation>
        <location evidence="1">Secreted</location>
    </subcellularLocation>
</comment>
<dbReference type="SUPFAM" id="SSF55797">
    <property type="entry name" value="PR-1-like"/>
    <property type="match status" value="1"/>
</dbReference>
<keyword evidence="4 5" id="KW-0732">Signal</keyword>
<evidence type="ECO:0000313" key="9">
    <source>
        <dbReference type="RefSeq" id="XP_005179141.1"/>
    </source>
</evidence>
<comment type="similarity">
    <text evidence="2">Belongs to the CRISP family.</text>
</comment>
<dbReference type="PANTHER" id="PTHR10334">
    <property type="entry name" value="CYSTEINE-RICH SECRETORY PROTEIN-RELATED"/>
    <property type="match status" value="1"/>
</dbReference>
<dbReference type="InterPro" id="IPR035940">
    <property type="entry name" value="CAP_sf"/>
</dbReference>
<dbReference type="VEuPathDB" id="VectorBase:MDOMA2_017005"/>
<dbReference type="Gene3D" id="3.40.33.10">
    <property type="entry name" value="CAP"/>
    <property type="match status" value="1"/>
</dbReference>
<sequence length="262" mass="29369">MLAFSKLCSIVVFLGIFNYCSATNYCDPDLCYGLEGHIGCNNNGQYAPTCYPDAKIVPIDEGLRNAIIRKHNEYRNLVASGFDRFAPASRMAKTHWNDELAQLAELNVKQCEAKHDLCRNTDEFNFAGQNIAVRYFWNNQFDAGLTALDQIDQWFDEYKLASMKDIREYRTPTDGTVIGSFTAMVQEMGTSMGCAILQQTGEKGIVQQILTCNYSYINIEGLPVYGIGVTASQCTTGPDATYPSLCSDNEVYEVNDIPHYRE</sequence>